<name>A0A4R2NEL4_9BURK</name>
<sequence length="73" mass="8172">MVLVLVVTESWGGRGHDQANAAFEQHQDMAPHTLDHCLHELEFWDALYHLRNGWAGAKSTPSSSWPQSTCKPS</sequence>
<dbReference type="Proteomes" id="UP000295182">
    <property type="component" value="Unassembled WGS sequence"/>
</dbReference>
<organism evidence="1 2">
    <name type="scientific">Simplicispira metamorpha</name>
    <dbReference type="NCBI Taxonomy" id="80881"/>
    <lineage>
        <taxon>Bacteria</taxon>
        <taxon>Pseudomonadati</taxon>
        <taxon>Pseudomonadota</taxon>
        <taxon>Betaproteobacteria</taxon>
        <taxon>Burkholderiales</taxon>
        <taxon>Comamonadaceae</taxon>
        <taxon>Simplicispira</taxon>
    </lineage>
</organism>
<dbReference type="OrthoDB" id="8909065at2"/>
<gene>
    <name evidence="1" type="ORF">EV674_1042</name>
</gene>
<reference evidence="1 2" key="1">
    <citation type="submission" date="2019-03" db="EMBL/GenBank/DDBJ databases">
        <title>Genomic Encyclopedia of Type Strains, Phase IV (KMG-IV): sequencing the most valuable type-strain genomes for metagenomic binning, comparative biology and taxonomic classification.</title>
        <authorList>
            <person name="Goeker M."/>
        </authorList>
    </citation>
    <scope>NUCLEOTIDE SEQUENCE [LARGE SCALE GENOMIC DNA]</scope>
    <source>
        <strain evidence="1 2">DSM 1837</strain>
    </source>
</reference>
<comment type="caution">
    <text evidence="1">The sequence shown here is derived from an EMBL/GenBank/DDBJ whole genome shotgun (WGS) entry which is preliminary data.</text>
</comment>
<keyword evidence="2" id="KW-1185">Reference proteome</keyword>
<accession>A0A4R2NEL4</accession>
<dbReference type="EMBL" id="SLXH01000004">
    <property type="protein sequence ID" value="TCP19545.1"/>
    <property type="molecule type" value="Genomic_DNA"/>
</dbReference>
<evidence type="ECO:0000313" key="1">
    <source>
        <dbReference type="EMBL" id="TCP19545.1"/>
    </source>
</evidence>
<dbReference type="AlphaFoldDB" id="A0A4R2NEL4"/>
<proteinExistence type="predicted"/>
<protein>
    <submittedName>
        <fullName evidence="1">Uncharacterized protein</fullName>
    </submittedName>
</protein>
<evidence type="ECO:0000313" key="2">
    <source>
        <dbReference type="Proteomes" id="UP000295182"/>
    </source>
</evidence>
<dbReference type="RefSeq" id="WP_119014904.1">
    <property type="nucleotide sequence ID" value="NZ_QXNC01000067.1"/>
</dbReference>